<dbReference type="AlphaFoldDB" id="A0A6L2NAB5"/>
<protein>
    <submittedName>
        <fullName evidence="2">RNA-directed DNA polymerase, eukaryota</fullName>
    </submittedName>
</protein>
<proteinExistence type="predicted"/>
<accession>A0A6L2NAB5</accession>
<keyword evidence="2" id="KW-0695">RNA-directed DNA polymerase</keyword>
<organism evidence="2">
    <name type="scientific">Tanacetum cinerariifolium</name>
    <name type="common">Dalmatian daisy</name>
    <name type="synonym">Chrysanthemum cinerariifolium</name>
    <dbReference type="NCBI Taxonomy" id="118510"/>
    <lineage>
        <taxon>Eukaryota</taxon>
        <taxon>Viridiplantae</taxon>
        <taxon>Streptophyta</taxon>
        <taxon>Embryophyta</taxon>
        <taxon>Tracheophyta</taxon>
        <taxon>Spermatophyta</taxon>
        <taxon>Magnoliopsida</taxon>
        <taxon>eudicotyledons</taxon>
        <taxon>Gunneridae</taxon>
        <taxon>Pentapetalae</taxon>
        <taxon>asterids</taxon>
        <taxon>campanulids</taxon>
        <taxon>Asterales</taxon>
        <taxon>Asteraceae</taxon>
        <taxon>Asteroideae</taxon>
        <taxon>Anthemideae</taxon>
        <taxon>Anthemidinae</taxon>
        <taxon>Tanacetum</taxon>
    </lineage>
</organism>
<comment type="caution">
    <text evidence="2">The sequence shown here is derived from an EMBL/GenBank/DDBJ whole genome shotgun (WGS) entry which is preliminary data.</text>
</comment>
<evidence type="ECO:0000256" key="1">
    <source>
        <dbReference type="SAM" id="MobiDB-lite"/>
    </source>
</evidence>
<dbReference type="GO" id="GO:0003964">
    <property type="term" value="F:RNA-directed DNA polymerase activity"/>
    <property type="evidence" value="ECO:0007669"/>
    <property type="project" value="UniProtKB-KW"/>
</dbReference>
<gene>
    <name evidence="2" type="ORF">Tci_053462</name>
</gene>
<sequence>MGTVAEYQKKEKEEIIKKKADAIISLRSELASPDIKRSLDSDKDIGVDEVSSVIDGVFDSGKSLIVFLKWVQISRSRPLLLMVSLENTDVAMGKELKAILEGVFYVAWWYIWSFRNRSIFDEKAPNRSELFDDIVLIIIEYLLKISKKARILELKQRHFKGYFSDILYAISIKEDTAYLCLHFTKDHEGNKIRWTTPTLLWKSTSGSKKKKLIDVDIFMSYAWRRLFQIRASLVHEYVLEFFSTCKIDGEMGLDVADTLCFHLGEDGSKCLLDRDLFCGRFSSYTPFLHTYRGSYAKGLTVIVQELHVIDMDELVRLQLCIKLDDTWAWVASGTERQLDATAGVLETAEDAPIVDEGDLAVPAPVQAPQLPPPAGKKSQTMA</sequence>
<evidence type="ECO:0000313" key="2">
    <source>
        <dbReference type="EMBL" id="GEU81484.1"/>
    </source>
</evidence>
<keyword evidence="2" id="KW-0808">Transferase</keyword>
<dbReference type="EMBL" id="BKCJ010008291">
    <property type="protein sequence ID" value="GEU81484.1"/>
    <property type="molecule type" value="Genomic_DNA"/>
</dbReference>
<feature type="region of interest" description="Disordered" evidence="1">
    <location>
        <begin position="362"/>
        <end position="382"/>
    </location>
</feature>
<reference evidence="2" key="1">
    <citation type="journal article" date="2019" name="Sci. Rep.">
        <title>Draft genome of Tanacetum cinerariifolium, the natural source of mosquito coil.</title>
        <authorList>
            <person name="Yamashiro T."/>
            <person name="Shiraishi A."/>
            <person name="Satake H."/>
            <person name="Nakayama K."/>
        </authorList>
    </citation>
    <scope>NUCLEOTIDE SEQUENCE</scope>
</reference>
<keyword evidence="2" id="KW-0548">Nucleotidyltransferase</keyword>
<name>A0A6L2NAB5_TANCI</name>